<name>A0ABD4RHJ1_9CLOT</name>
<keyword evidence="1" id="KW-0472">Membrane</keyword>
<sequence>MEEKKKVNKKKMGIVVSAITILAICFCVSYFITDYMRNPNRERVEVTNEEEKTVYNQVSKVIKDNATIILKTGDKIDTEEQMTALKERLNLTGDITKEILSEELAKQGYKIEEMSDLKYTFLRAEEDSNKVEPNKFFIGEKDGFLAVYKSDENGKLTITAEKDVFRDNKRVKDLPEREQDKIKNFQFIYDSREKAIEDITELIS</sequence>
<evidence type="ECO:0000256" key="1">
    <source>
        <dbReference type="SAM" id="Phobius"/>
    </source>
</evidence>
<accession>A0ABD4RHJ1</accession>
<dbReference type="Proteomes" id="UP000775179">
    <property type="component" value="Unassembled WGS sequence"/>
</dbReference>
<comment type="caution">
    <text evidence="2">The sequence shown here is derived from an EMBL/GenBank/DDBJ whole genome shotgun (WGS) entry which is preliminary data.</text>
</comment>
<keyword evidence="1" id="KW-1133">Transmembrane helix</keyword>
<dbReference type="AlphaFoldDB" id="A0ABD4RHJ1"/>
<dbReference type="GeneID" id="66301992"/>
<gene>
    <name evidence="2" type="ORF">K4H94_07815</name>
</gene>
<dbReference type="RefSeq" id="WP_021875984.1">
    <property type="nucleotide sequence ID" value="NZ_CP018624.1"/>
</dbReference>
<feature type="transmembrane region" description="Helical" evidence="1">
    <location>
        <begin position="12"/>
        <end position="32"/>
    </location>
</feature>
<proteinExistence type="predicted"/>
<evidence type="ECO:0000313" key="3">
    <source>
        <dbReference type="Proteomes" id="UP000775179"/>
    </source>
</evidence>
<keyword evidence="1" id="KW-0812">Transmembrane</keyword>
<dbReference type="EMBL" id="JAIFTX010000014">
    <property type="protein sequence ID" value="MBX7290949.1"/>
    <property type="molecule type" value="Genomic_DNA"/>
</dbReference>
<protein>
    <recommendedName>
        <fullName evidence="4">Bypass of forespore C C-terminal domain-containing protein</fullName>
    </recommendedName>
</protein>
<organism evidence="2 3">
    <name type="scientific">Clostridium chauvoei</name>
    <dbReference type="NCBI Taxonomy" id="46867"/>
    <lineage>
        <taxon>Bacteria</taxon>
        <taxon>Bacillati</taxon>
        <taxon>Bacillota</taxon>
        <taxon>Clostridia</taxon>
        <taxon>Eubacteriales</taxon>
        <taxon>Clostridiaceae</taxon>
        <taxon>Clostridium</taxon>
    </lineage>
</organism>
<evidence type="ECO:0000313" key="2">
    <source>
        <dbReference type="EMBL" id="MBX7290949.1"/>
    </source>
</evidence>
<reference evidence="2 3" key="1">
    <citation type="submission" date="2021-08" db="EMBL/GenBank/DDBJ databases">
        <title>Genome sequence analysis of Clostridium chauvoei strains of European origin and evaluation of typing options for outbreak investigations.</title>
        <authorList>
            <person name="Abdel-Glil M."/>
            <person name="Thomas P."/>
            <person name="Seyboldt C."/>
        </authorList>
    </citation>
    <scope>NUCLEOTIDE SEQUENCE [LARGE SCALE GENOMIC DNA]</scope>
    <source>
        <strain evidence="2 3">S0260-09</strain>
    </source>
</reference>
<evidence type="ECO:0008006" key="4">
    <source>
        <dbReference type="Google" id="ProtNLM"/>
    </source>
</evidence>